<keyword evidence="1" id="KW-0131">Cell cycle</keyword>
<keyword evidence="1" id="KW-0132">Cell division</keyword>
<dbReference type="InterPro" id="IPR036192">
    <property type="entry name" value="Cell_div_ZapA-like_sf"/>
</dbReference>
<dbReference type="EMBL" id="JALHLG010000005">
    <property type="protein sequence ID" value="MCJ2186456.1"/>
    <property type="molecule type" value="Genomic_DNA"/>
</dbReference>
<evidence type="ECO:0000313" key="1">
    <source>
        <dbReference type="EMBL" id="MCJ2186456.1"/>
    </source>
</evidence>
<dbReference type="SUPFAM" id="SSF102829">
    <property type="entry name" value="Cell division protein ZapA-like"/>
    <property type="match status" value="1"/>
</dbReference>
<reference evidence="1 2" key="1">
    <citation type="submission" date="2022-04" db="EMBL/GenBank/DDBJ databases">
        <title>Identification of a novel bacterium isolated from mangrove sediments.</title>
        <authorList>
            <person name="Pan X."/>
        </authorList>
    </citation>
    <scope>NUCLEOTIDE SEQUENCE [LARGE SCALE GENOMIC DNA]</scope>
    <source>
        <strain evidence="1 2">B2638</strain>
    </source>
</reference>
<evidence type="ECO:0000313" key="2">
    <source>
        <dbReference type="Proteomes" id="UP001202281"/>
    </source>
</evidence>
<accession>A0ABT0BN32</accession>
<organism evidence="1 2">
    <name type="scientific">Novosphingobium beihaiensis</name>
    <dbReference type="NCBI Taxonomy" id="2930389"/>
    <lineage>
        <taxon>Bacteria</taxon>
        <taxon>Pseudomonadati</taxon>
        <taxon>Pseudomonadota</taxon>
        <taxon>Alphaproteobacteria</taxon>
        <taxon>Sphingomonadales</taxon>
        <taxon>Sphingomonadaceae</taxon>
        <taxon>Novosphingobium</taxon>
    </lineage>
</organism>
<dbReference type="RefSeq" id="WP_243918859.1">
    <property type="nucleotide sequence ID" value="NZ_JALHLG010000005.1"/>
</dbReference>
<sequence length="102" mass="10461">MSNVMLSIGGRSFAVACADGEEAHVSHLGKLIDEKVSAAGASGQTEARMLLYASLLLADEVHDLKSAAGTAPASDHMAERLTSIAARIENLADLLEGSAPNA</sequence>
<proteinExistence type="predicted"/>
<dbReference type="Proteomes" id="UP001202281">
    <property type="component" value="Unassembled WGS sequence"/>
</dbReference>
<comment type="caution">
    <text evidence="1">The sequence shown here is derived from an EMBL/GenBank/DDBJ whole genome shotgun (WGS) entry which is preliminary data.</text>
</comment>
<keyword evidence="2" id="KW-1185">Reference proteome</keyword>
<dbReference type="GO" id="GO:0051301">
    <property type="term" value="P:cell division"/>
    <property type="evidence" value="ECO:0007669"/>
    <property type="project" value="UniProtKB-KW"/>
</dbReference>
<gene>
    <name evidence="1" type="ORF">MTR66_06450</name>
</gene>
<name>A0ABT0BN32_9SPHN</name>
<dbReference type="Pfam" id="PF05164">
    <property type="entry name" value="ZapA"/>
    <property type="match status" value="1"/>
</dbReference>
<protein>
    <submittedName>
        <fullName evidence="1">Cell division protein ZapA</fullName>
    </submittedName>
</protein>
<dbReference type="InterPro" id="IPR007838">
    <property type="entry name" value="Cell_div_ZapA-like"/>
</dbReference>